<sequence>MSGYEVLIAPANAGRVLAGLPELGWRLTDAAGRISGIDGEGDVQVLASVDQARPFLEAGGLLIWHGGQGGQTLGVALYWRQPGALQLQLDGLDAAQRKALLAGLERL</sequence>
<dbReference type="RefSeq" id="WP_036104117.1">
    <property type="nucleotide sequence ID" value="NZ_JAJA02000001.1"/>
</dbReference>
<dbReference type="OrthoDB" id="9943718at2"/>
<accession>A0A125U0J1</accession>
<proteinExistence type="predicted"/>
<organism evidence="1 2">
    <name type="scientific">Lysobacter capsici AZ78</name>
    <dbReference type="NCBI Taxonomy" id="1444315"/>
    <lineage>
        <taxon>Bacteria</taxon>
        <taxon>Pseudomonadati</taxon>
        <taxon>Pseudomonadota</taxon>
        <taxon>Gammaproteobacteria</taxon>
        <taxon>Lysobacterales</taxon>
        <taxon>Lysobacteraceae</taxon>
        <taxon>Lysobacter</taxon>
    </lineage>
</organism>
<comment type="caution">
    <text evidence="1">The sequence shown here is derived from an EMBL/GenBank/DDBJ whole genome shotgun (WGS) entry which is preliminary data.</text>
</comment>
<reference evidence="1 2" key="1">
    <citation type="journal article" date="2014" name="Genome Announc.">
        <title>Draft Genome Sequence of Lysobacter capsici AZ78, a Bacterium Antagonistic to Plant-Pathogenic Oomycetes.</title>
        <authorList>
            <person name="Puopolo G."/>
            <person name="Sonego P."/>
            <person name="Engelen K."/>
            <person name="Pertot I."/>
        </authorList>
    </citation>
    <scope>NUCLEOTIDE SEQUENCE [LARGE SCALE GENOMIC DNA]</scope>
    <source>
        <strain evidence="1 2">AZ78</strain>
    </source>
</reference>
<name>A0A125U0J1_9GAMM</name>
<protein>
    <submittedName>
        <fullName evidence="1">Uncharacterized protein</fullName>
    </submittedName>
</protein>
<dbReference type="EMBL" id="JAJA02000001">
    <property type="protein sequence ID" value="KWS02796.1"/>
    <property type="molecule type" value="Genomic_DNA"/>
</dbReference>
<gene>
    <name evidence="1" type="ORF">AZ78_0342</name>
</gene>
<keyword evidence="2" id="KW-1185">Reference proteome</keyword>
<dbReference type="AlphaFoldDB" id="A0A125U0J1"/>
<evidence type="ECO:0000313" key="1">
    <source>
        <dbReference type="EMBL" id="KWS02796.1"/>
    </source>
</evidence>
<evidence type="ECO:0000313" key="2">
    <source>
        <dbReference type="Proteomes" id="UP000023435"/>
    </source>
</evidence>
<dbReference type="Proteomes" id="UP000023435">
    <property type="component" value="Unassembled WGS sequence"/>
</dbReference>